<evidence type="ECO:0000313" key="2">
    <source>
        <dbReference type="Proteomes" id="UP001499930"/>
    </source>
</evidence>
<dbReference type="Proteomes" id="UP001499930">
    <property type="component" value="Unassembled WGS sequence"/>
</dbReference>
<accession>A0ABN3XSN2</accession>
<dbReference type="RefSeq" id="WP_344888456.1">
    <property type="nucleotide sequence ID" value="NZ_BAAAWD010000004.1"/>
</dbReference>
<reference evidence="1 2" key="1">
    <citation type="journal article" date="2019" name="Int. J. Syst. Evol. Microbiol.">
        <title>The Global Catalogue of Microorganisms (GCM) 10K type strain sequencing project: providing services to taxonomists for standard genome sequencing and annotation.</title>
        <authorList>
            <consortium name="The Broad Institute Genomics Platform"/>
            <consortium name="The Broad Institute Genome Sequencing Center for Infectious Disease"/>
            <person name="Wu L."/>
            <person name="Ma J."/>
        </authorList>
    </citation>
    <scope>NUCLEOTIDE SEQUENCE [LARGE SCALE GENOMIC DNA]</scope>
    <source>
        <strain evidence="1 2">JCM 3106</strain>
    </source>
</reference>
<protein>
    <submittedName>
        <fullName evidence="1">Uncharacterized protein</fullName>
    </submittedName>
</protein>
<evidence type="ECO:0000313" key="1">
    <source>
        <dbReference type="EMBL" id="GAA2990569.1"/>
    </source>
</evidence>
<comment type="caution">
    <text evidence="1">The sequence shown here is derived from an EMBL/GenBank/DDBJ whole genome shotgun (WGS) entry which is preliminary data.</text>
</comment>
<name>A0ABN3XSN2_9ACTN</name>
<gene>
    <name evidence="1" type="ORF">GCM10017559_08250</name>
</gene>
<organism evidence="1 2">
    <name type="scientific">Streptosporangium longisporum</name>
    <dbReference type="NCBI Taxonomy" id="46187"/>
    <lineage>
        <taxon>Bacteria</taxon>
        <taxon>Bacillati</taxon>
        <taxon>Actinomycetota</taxon>
        <taxon>Actinomycetes</taxon>
        <taxon>Streptosporangiales</taxon>
        <taxon>Streptosporangiaceae</taxon>
        <taxon>Streptosporangium</taxon>
    </lineage>
</organism>
<proteinExistence type="predicted"/>
<dbReference type="EMBL" id="BAAAWD010000004">
    <property type="protein sequence ID" value="GAA2990569.1"/>
    <property type="molecule type" value="Genomic_DNA"/>
</dbReference>
<sequence length="57" mass="6048">MTVTHTIRAEASDPKAGMTLAELAAFVQAALREDADDGVPVKALVNIRGGIKKLETR</sequence>
<keyword evidence="2" id="KW-1185">Reference proteome</keyword>